<dbReference type="PANTHER" id="PTHR23188">
    <property type="entry name" value="RNA POLYMERASE II-ASSOCIATED FACTOR 1 HOMOLOG"/>
    <property type="match status" value="1"/>
</dbReference>
<comment type="caution">
    <text evidence="5">The sequence shown here is derived from an EMBL/GenBank/DDBJ whole genome shotgun (WGS) entry which is preliminary data.</text>
</comment>
<feature type="compositionally biased region" description="Low complexity" evidence="4">
    <location>
        <begin position="143"/>
        <end position="157"/>
    </location>
</feature>
<protein>
    <recommendedName>
        <fullName evidence="7">Paf1-domain-containing protein</fullName>
    </recommendedName>
</protein>
<dbReference type="Pfam" id="PF03985">
    <property type="entry name" value="Paf1"/>
    <property type="match status" value="1"/>
</dbReference>
<feature type="compositionally biased region" description="Basic and acidic residues" evidence="4">
    <location>
        <begin position="207"/>
        <end position="219"/>
    </location>
</feature>
<dbReference type="EMBL" id="JBEFKJ010000030">
    <property type="protein sequence ID" value="KAL2038708.1"/>
    <property type="molecule type" value="Genomic_DNA"/>
</dbReference>
<evidence type="ECO:0000256" key="1">
    <source>
        <dbReference type="ARBA" id="ARBA00004123"/>
    </source>
</evidence>
<gene>
    <name evidence="5" type="ORF">N7G274_008466</name>
</gene>
<feature type="region of interest" description="Disordered" evidence="4">
    <location>
        <begin position="143"/>
        <end position="169"/>
    </location>
</feature>
<comment type="subcellular location">
    <subcellularLocation>
        <location evidence="1">Nucleus</location>
    </subcellularLocation>
</comment>
<evidence type="ECO:0000256" key="3">
    <source>
        <dbReference type="ARBA" id="ARBA00023242"/>
    </source>
</evidence>
<evidence type="ECO:0000256" key="4">
    <source>
        <dbReference type="SAM" id="MobiDB-lite"/>
    </source>
</evidence>
<dbReference type="InterPro" id="IPR007133">
    <property type="entry name" value="RNA_pol_II-assoc_Paf1"/>
</dbReference>
<reference evidence="5 6" key="1">
    <citation type="submission" date="2024-09" db="EMBL/GenBank/DDBJ databases">
        <title>Rethinking Asexuality: The Enigmatic Case of Functional Sexual Genes in Lepraria (Stereocaulaceae).</title>
        <authorList>
            <person name="Doellman M."/>
            <person name="Sun Y."/>
            <person name="Barcenas-Pena A."/>
            <person name="Lumbsch H.T."/>
            <person name="Grewe F."/>
        </authorList>
    </citation>
    <scope>NUCLEOTIDE SEQUENCE [LARGE SCALE GENOMIC DNA]</scope>
    <source>
        <strain evidence="5 6">Mercado 3170</strain>
    </source>
</reference>
<evidence type="ECO:0000313" key="6">
    <source>
        <dbReference type="Proteomes" id="UP001590950"/>
    </source>
</evidence>
<sequence>MAAQSARPTNQGYHQDYIARIRYENLLPPPPGAPKLLNIPTEGLTYYTSAAFSSRLARQQPLNIEADAELGMPIDLVGMPGIFDGDESSIQAPLAIPPVHPKDKNLLRPLAELGKPAFNTSGYSFLRRTEYISSEAKARAEANANAAKHAAKSPAAAKARRPTDAAKEDPMNMLRSVIKGFDLANPENAYTGSDTASSFRGAVPTPAEKDAWNRPKHPSKPDVKLLDAYPLMPDLEAITDSGAYMVTKFTGNPTTATESRDTRMDVGIIYPREHASGTSDFDFFLPVDEPEAENIKRKLDVYDPDRDDPYLYTNKAADGSGTFRYPHIRTYESTRRIDTDQQYKEVALALHDPGSEGVDADTQAKGAYYYPVVTKLQLKPRRNKNLVQLGLASQAMDDENEKIDALNVNVRAPEEDELNSRALHRAAMEADEEGHGGFAQRG</sequence>
<proteinExistence type="inferred from homology"/>
<dbReference type="Proteomes" id="UP001590950">
    <property type="component" value="Unassembled WGS sequence"/>
</dbReference>
<accession>A0ABR4A5S9</accession>
<evidence type="ECO:0000313" key="5">
    <source>
        <dbReference type="EMBL" id="KAL2038708.1"/>
    </source>
</evidence>
<keyword evidence="3" id="KW-0539">Nucleus</keyword>
<name>A0ABR4A5S9_9LECA</name>
<evidence type="ECO:0000256" key="2">
    <source>
        <dbReference type="ARBA" id="ARBA00007560"/>
    </source>
</evidence>
<keyword evidence="6" id="KW-1185">Reference proteome</keyword>
<feature type="region of interest" description="Disordered" evidence="4">
    <location>
        <begin position="189"/>
        <end position="219"/>
    </location>
</feature>
<comment type="similarity">
    <text evidence="2">Belongs to the PAF1 family.</text>
</comment>
<organism evidence="5 6">
    <name type="scientific">Stereocaulon virgatum</name>
    <dbReference type="NCBI Taxonomy" id="373712"/>
    <lineage>
        <taxon>Eukaryota</taxon>
        <taxon>Fungi</taxon>
        <taxon>Dikarya</taxon>
        <taxon>Ascomycota</taxon>
        <taxon>Pezizomycotina</taxon>
        <taxon>Lecanoromycetes</taxon>
        <taxon>OSLEUM clade</taxon>
        <taxon>Lecanoromycetidae</taxon>
        <taxon>Lecanorales</taxon>
        <taxon>Lecanorineae</taxon>
        <taxon>Stereocaulaceae</taxon>
        <taxon>Stereocaulon</taxon>
    </lineage>
</organism>
<dbReference type="PANTHER" id="PTHR23188:SF12">
    <property type="entry name" value="RNA POLYMERASE II-ASSOCIATED FACTOR 1 HOMOLOG"/>
    <property type="match status" value="1"/>
</dbReference>
<feature type="compositionally biased region" description="Polar residues" evidence="4">
    <location>
        <begin position="189"/>
        <end position="198"/>
    </location>
</feature>
<evidence type="ECO:0008006" key="7">
    <source>
        <dbReference type="Google" id="ProtNLM"/>
    </source>
</evidence>